<keyword evidence="2" id="KW-1185">Reference proteome</keyword>
<dbReference type="AlphaFoldDB" id="H5UNP7"/>
<accession>H5UNP7</accession>
<dbReference type="Proteomes" id="UP000004367">
    <property type="component" value="Unassembled WGS sequence"/>
</dbReference>
<gene>
    <name evidence="1" type="primary">paaB</name>
    <name evidence="1" type="ORF">MOPEL_009_00450</name>
</gene>
<evidence type="ECO:0000313" key="2">
    <source>
        <dbReference type="Proteomes" id="UP000004367"/>
    </source>
</evidence>
<comment type="caution">
    <text evidence="1">The sequence shown here is derived from an EMBL/GenBank/DDBJ whole genome shotgun (WGS) entry which is preliminary data.</text>
</comment>
<dbReference type="InterPro" id="IPR038693">
    <property type="entry name" value="PaaB_sf"/>
</dbReference>
<dbReference type="EMBL" id="BAFE01000009">
    <property type="protein sequence ID" value="GAB47355.1"/>
    <property type="molecule type" value="Genomic_DNA"/>
</dbReference>
<name>H5UNP7_9MICO</name>
<proteinExistence type="predicted"/>
<dbReference type="eggNOG" id="COG3460">
    <property type="taxonomic scope" value="Bacteria"/>
</dbReference>
<sequence>MSEEMSHTADVAGAAAPEPVWPLWEVFVRVPRSLSHVHAGSVHAPDDATALRHARALYAPRQDGVSVWVVPSAAITTAADVAAQATHLPDAAAATWTREVPPCR</sequence>
<dbReference type="InterPro" id="IPR009359">
    <property type="entry name" value="PaaB"/>
</dbReference>
<dbReference type="Pfam" id="PF06243">
    <property type="entry name" value="PaaB"/>
    <property type="match status" value="1"/>
</dbReference>
<dbReference type="Gene3D" id="3.10.20.520">
    <property type="entry name" value="Phenylacetic acid degradation B"/>
    <property type="match status" value="1"/>
</dbReference>
<organism evidence="1 2">
    <name type="scientific">Mobilicoccus pelagius NBRC 104925</name>
    <dbReference type="NCBI Taxonomy" id="1089455"/>
    <lineage>
        <taxon>Bacteria</taxon>
        <taxon>Bacillati</taxon>
        <taxon>Actinomycetota</taxon>
        <taxon>Actinomycetes</taxon>
        <taxon>Micrococcales</taxon>
        <taxon>Dermatophilaceae</taxon>
        <taxon>Mobilicoccus</taxon>
    </lineage>
</organism>
<reference evidence="1 2" key="1">
    <citation type="submission" date="2012-02" db="EMBL/GenBank/DDBJ databases">
        <title>Whole genome shotgun sequence of Mobilicoccus pelagius NBRC 104925.</title>
        <authorList>
            <person name="Yoshida Y."/>
            <person name="Hosoyama A."/>
            <person name="Tsuchikane K."/>
            <person name="Katsumata H."/>
            <person name="Yamazaki S."/>
            <person name="Fujita N."/>
        </authorList>
    </citation>
    <scope>NUCLEOTIDE SEQUENCE [LARGE SCALE GENOMIC DNA]</scope>
    <source>
        <strain evidence="1 2">NBRC 104925</strain>
    </source>
</reference>
<evidence type="ECO:0000313" key="1">
    <source>
        <dbReference type="EMBL" id="GAB47355.1"/>
    </source>
</evidence>
<dbReference type="STRING" id="1089455.MOPEL_009_00450"/>
<protein>
    <submittedName>
        <fullName evidence="1">Phenylacetate-CoA oxygenase subunit PaaB</fullName>
    </submittedName>
</protein>